<evidence type="ECO:0000313" key="4">
    <source>
        <dbReference type="EMBL" id="EMD37865.1"/>
    </source>
</evidence>
<evidence type="ECO:0000256" key="1">
    <source>
        <dbReference type="ARBA" id="ARBA00023002"/>
    </source>
</evidence>
<dbReference type="Proteomes" id="UP000016930">
    <property type="component" value="Unassembled WGS sequence"/>
</dbReference>
<comment type="similarity">
    <text evidence="2">Belongs to the aldo/keto reductase family. Aldo/keto reductase 2 subfamily.</text>
</comment>
<dbReference type="STRING" id="914234.M2R031"/>
<dbReference type="InterPro" id="IPR050523">
    <property type="entry name" value="AKR_Detox_Biosynth"/>
</dbReference>
<protein>
    <recommendedName>
        <fullName evidence="3">NADP-dependent oxidoreductase domain-containing protein</fullName>
    </recommendedName>
</protein>
<dbReference type="Gene3D" id="3.20.20.100">
    <property type="entry name" value="NADP-dependent oxidoreductase domain"/>
    <property type="match status" value="1"/>
</dbReference>
<dbReference type="Pfam" id="PF00248">
    <property type="entry name" value="Aldo_ket_red"/>
    <property type="match status" value="1"/>
</dbReference>
<dbReference type="PANTHER" id="PTHR43364:SF2">
    <property type="entry name" value="ARYL-ALCOHOL DEHYDROGENASE AAD10-RELATED"/>
    <property type="match status" value="1"/>
</dbReference>
<dbReference type="SUPFAM" id="SSF51430">
    <property type="entry name" value="NAD(P)-linked oxidoreductase"/>
    <property type="match status" value="1"/>
</dbReference>
<evidence type="ECO:0000313" key="5">
    <source>
        <dbReference type="Proteomes" id="UP000016930"/>
    </source>
</evidence>
<dbReference type="HOGENOM" id="CLU_023205_2_2_1"/>
<accession>M2R031</accession>
<keyword evidence="1" id="KW-0560">Oxidoreductase</keyword>
<dbReference type="AlphaFoldDB" id="M2R031"/>
<dbReference type="InterPro" id="IPR023210">
    <property type="entry name" value="NADP_OxRdtase_dom"/>
</dbReference>
<dbReference type="InterPro" id="IPR036812">
    <property type="entry name" value="NAD(P)_OxRdtase_dom_sf"/>
</dbReference>
<proteinExistence type="inferred from homology"/>
<dbReference type="PANTHER" id="PTHR43364">
    <property type="entry name" value="NADH-SPECIFIC METHYLGLYOXAL REDUCTASE-RELATED"/>
    <property type="match status" value="1"/>
</dbReference>
<keyword evidence="5" id="KW-1185">Reference proteome</keyword>
<feature type="domain" description="NADP-dependent oxidoreductase" evidence="3">
    <location>
        <begin position="48"/>
        <end position="364"/>
    </location>
</feature>
<dbReference type="OrthoDB" id="5286008at2759"/>
<sequence length="405" mass="45210">MSSNTSSTEQPVAFEKQAFFAPAPEPPTALGRHRQLAPLAGVHISPFILGGSLLGEAWSAAGVGDQTRENSFALLDAFFDAGGNSVDTANSYQNGESEEIIGEWMENRGNREQMVIATKYTEHWNRGKDIPQRTHYVGNNVKSLQVSLDASLKKLRTSYIDILYIHAWDFTTGIPEVMNALHHLVAQGKVLYLGTPMQGISDAPAWVVTEANTYAKLTAKTPFSIYQGAWNVFQRDFEREIIPMARAHGLALAPWNVLAGGKIRTDAEEEARKQSKEKGRSFFFGNPQFERTPEERKVCEALQEVAKQVGAKSIRAVAIAYLMQKTPYVFPIIGARKIEQFMENLEALQIVLSDEQIKYIESILPFDVGFPNNLIGNGTAYRFEQLTAARFDKWPVQQAIRPEKL</sequence>
<gene>
    <name evidence="4" type="ORF">CERSUDRAFT_114506</name>
</gene>
<evidence type="ECO:0000259" key="3">
    <source>
        <dbReference type="Pfam" id="PF00248"/>
    </source>
</evidence>
<dbReference type="EMBL" id="KB445796">
    <property type="protein sequence ID" value="EMD37865.1"/>
    <property type="molecule type" value="Genomic_DNA"/>
</dbReference>
<name>M2R031_CERS8</name>
<evidence type="ECO:0000256" key="2">
    <source>
        <dbReference type="ARBA" id="ARBA00038157"/>
    </source>
</evidence>
<organism evidence="4 5">
    <name type="scientific">Ceriporiopsis subvermispora (strain B)</name>
    <name type="common">White-rot fungus</name>
    <name type="synonym">Gelatoporia subvermispora</name>
    <dbReference type="NCBI Taxonomy" id="914234"/>
    <lineage>
        <taxon>Eukaryota</taxon>
        <taxon>Fungi</taxon>
        <taxon>Dikarya</taxon>
        <taxon>Basidiomycota</taxon>
        <taxon>Agaricomycotina</taxon>
        <taxon>Agaricomycetes</taxon>
        <taxon>Polyporales</taxon>
        <taxon>Gelatoporiaceae</taxon>
        <taxon>Gelatoporia</taxon>
    </lineage>
</organism>
<dbReference type="GO" id="GO:0016491">
    <property type="term" value="F:oxidoreductase activity"/>
    <property type="evidence" value="ECO:0007669"/>
    <property type="project" value="UniProtKB-KW"/>
</dbReference>
<reference evidence="4 5" key="1">
    <citation type="journal article" date="2012" name="Proc. Natl. Acad. Sci. U.S.A.">
        <title>Comparative genomics of Ceriporiopsis subvermispora and Phanerochaete chrysosporium provide insight into selective ligninolysis.</title>
        <authorList>
            <person name="Fernandez-Fueyo E."/>
            <person name="Ruiz-Duenas F.J."/>
            <person name="Ferreira P."/>
            <person name="Floudas D."/>
            <person name="Hibbett D.S."/>
            <person name="Canessa P."/>
            <person name="Larrondo L.F."/>
            <person name="James T.Y."/>
            <person name="Seelenfreund D."/>
            <person name="Lobos S."/>
            <person name="Polanco R."/>
            <person name="Tello M."/>
            <person name="Honda Y."/>
            <person name="Watanabe T."/>
            <person name="Watanabe T."/>
            <person name="Ryu J.S."/>
            <person name="Kubicek C.P."/>
            <person name="Schmoll M."/>
            <person name="Gaskell J."/>
            <person name="Hammel K.E."/>
            <person name="St John F.J."/>
            <person name="Vanden Wymelenberg A."/>
            <person name="Sabat G."/>
            <person name="Splinter BonDurant S."/>
            <person name="Syed K."/>
            <person name="Yadav J.S."/>
            <person name="Doddapaneni H."/>
            <person name="Subramanian V."/>
            <person name="Lavin J.L."/>
            <person name="Oguiza J.A."/>
            <person name="Perez G."/>
            <person name="Pisabarro A.G."/>
            <person name="Ramirez L."/>
            <person name="Santoyo F."/>
            <person name="Master E."/>
            <person name="Coutinho P.M."/>
            <person name="Henrissat B."/>
            <person name="Lombard V."/>
            <person name="Magnuson J.K."/>
            <person name="Kuees U."/>
            <person name="Hori C."/>
            <person name="Igarashi K."/>
            <person name="Samejima M."/>
            <person name="Held B.W."/>
            <person name="Barry K.W."/>
            <person name="LaButti K.M."/>
            <person name="Lapidus A."/>
            <person name="Lindquist E.A."/>
            <person name="Lucas S.M."/>
            <person name="Riley R."/>
            <person name="Salamov A.A."/>
            <person name="Hoffmeister D."/>
            <person name="Schwenk D."/>
            <person name="Hadar Y."/>
            <person name="Yarden O."/>
            <person name="de Vries R.P."/>
            <person name="Wiebenga A."/>
            <person name="Stenlid J."/>
            <person name="Eastwood D."/>
            <person name="Grigoriev I.V."/>
            <person name="Berka R.M."/>
            <person name="Blanchette R.A."/>
            <person name="Kersten P."/>
            <person name="Martinez A.T."/>
            <person name="Vicuna R."/>
            <person name="Cullen D."/>
        </authorList>
    </citation>
    <scope>NUCLEOTIDE SEQUENCE [LARGE SCALE GENOMIC DNA]</scope>
    <source>
        <strain evidence="4 5">B</strain>
    </source>
</reference>